<keyword evidence="2" id="KW-1185">Reference proteome</keyword>
<organism evidence="1 2">
    <name type="scientific">Mycteria americana</name>
    <name type="common">Wood stork</name>
    <dbReference type="NCBI Taxonomy" id="33587"/>
    <lineage>
        <taxon>Eukaryota</taxon>
        <taxon>Metazoa</taxon>
        <taxon>Chordata</taxon>
        <taxon>Craniata</taxon>
        <taxon>Vertebrata</taxon>
        <taxon>Euteleostomi</taxon>
        <taxon>Archelosauria</taxon>
        <taxon>Archosauria</taxon>
        <taxon>Dinosauria</taxon>
        <taxon>Saurischia</taxon>
        <taxon>Theropoda</taxon>
        <taxon>Coelurosauria</taxon>
        <taxon>Aves</taxon>
        <taxon>Neognathae</taxon>
        <taxon>Neoaves</taxon>
        <taxon>Aequornithes</taxon>
        <taxon>Ciconiiformes</taxon>
        <taxon>Ciconiidae</taxon>
        <taxon>Mycteria</taxon>
    </lineage>
</organism>
<sequence>MMERGLVSTSASSFNTLGWISSGPIDFSSQSSLVSQAGLLPRRLVFRHLGTARSCAFRTSSLKNVQPSWTPLPIRAASQGTLSTSLLNRLKSALRKSKNHRITESYRLEKTFKIIESNHKPNTAKNHHYTMSLSTSSKRPLNTSRDGDSTTSLGSLFQCLITLSVKKNFLISSLNLPWRNLRPFPLVLVPLVSSSASGPLPWIDLSALYYSLVSNSASW</sequence>
<accession>A0AAN7S705</accession>
<gene>
    <name evidence="1" type="ORF">QYF61_011186</name>
</gene>
<evidence type="ECO:0000313" key="1">
    <source>
        <dbReference type="EMBL" id="KAK4830462.1"/>
    </source>
</evidence>
<proteinExistence type="predicted"/>
<dbReference type="EMBL" id="JAUNZN010000001">
    <property type="protein sequence ID" value="KAK4830462.1"/>
    <property type="molecule type" value="Genomic_DNA"/>
</dbReference>
<name>A0AAN7S705_MYCAM</name>
<evidence type="ECO:0000313" key="2">
    <source>
        <dbReference type="Proteomes" id="UP001333110"/>
    </source>
</evidence>
<reference evidence="1 2" key="1">
    <citation type="journal article" date="2023" name="J. Hered.">
        <title>Chromosome-level genome of the wood stork (Mycteria americana) provides insight into avian chromosome evolution.</title>
        <authorList>
            <person name="Flamio R. Jr."/>
            <person name="Ramstad K.M."/>
        </authorList>
    </citation>
    <scope>NUCLEOTIDE SEQUENCE [LARGE SCALE GENOMIC DNA]</scope>
    <source>
        <strain evidence="1">JAX WOST 10</strain>
    </source>
</reference>
<protein>
    <submittedName>
        <fullName evidence="1">Uncharacterized protein</fullName>
    </submittedName>
</protein>
<feature type="non-terminal residue" evidence="1">
    <location>
        <position position="219"/>
    </location>
</feature>
<dbReference type="Proteomes" id="UP001333110">
    <property type="component" value="Unassembled WGS sequence"/>
</dbReference>
<dbReference type="AlphaFoldDB" id="A0AAN7S705"/>
<comment type="caution">
    <text evidence="1">The sequence shown here is derived from an EMBL/GenBank/DDBJ whole genome shotgun (WGS) entry which is preliminary data.</text>
</comment>